<keyword evidence="2" id="KW-1185">Reference proteome</keyword>
<accession>A0ACC3A8C0</accession>
<evidence type="ECO:0000313" key="1">
    <source>
        <dbReference type="EMBL" id="KAJ9657150.1"/>
    </source>
</evidence>
<protein>
    <submittedName>
        <fullName evidence="1">Uncharacterized protein</fullName>
    </submittedName>
</protein>
<proteinExistence type="predicted"/>
<reference evidence="1" key="1">
    <citation type="submission" date="2022-10" db="EMBL/GenBank/DDBJ databases">
        <title>Culturing micro-colonial fungi from biological soil crusts in the Mojave desert and describing Neophaeococcomyces mojavensis, and introducing the new genera and species Taxawa tesnikishii.</title>
        <authorList>
            <person name="Kurbessoian T."/>
            <person name="Stajich J.E."/>
        </authorList>
    </citation>
    <scope>NUCLEOTIDE SEQUENCE</scope>
    <source>
        <strain evidence="1">JES_112</strain>
    </source>
</reference>
<dbReference type="EMBL" id="JAPDRQ010000068">
    <property type="protein sequence ID" value="KAJ9657150.1"/>
    <property type="molecule type" value="Genomic_DNA"/>
</dbReference>
<dbReference type="Proteomes" id="UP001172386">
    <property type="component" value="Unassembled WGS sequence"/>
</dbReference>
<organism evidence="1 2">
    <name type="scientific">Neophaeococcomyces mojaviensis</name>
    <dbReference type="NCBI Taxonomy" id="3383035"/>
    <lineage>
        <taxon>Eukaryota</taxon>
        <taxon>Fungi</taxon>
        <taxon>Dikarya</taxon>
        <taxon>Ascomycota</taxon>
        <taxon>Pezizomycotina</taxon>
        <taxon>Eurotiomycetes</taxon>
        <taxon>Chaetothyriomycetidae</taxon>
        <taxon>Chaetothyriales</taxon>
        <taxon>Chaetothyriales incertae sedis</taxon>
        <taxon>Neophaeococcomyces</taxon>
    </lineage>
</organism>
<gene>
    <name evidence="1" type="ORF">H2198_004508</name>
</gene>
<comment type="caution">
    <text evidence="1">The sequence shown here is derived from an EMBL/GenBank/DDBJ whole genome shotgun (WGS) entry which is preliminary data.</text>
</comment>
<sequence>MTLGEDAMGIPGLLNHVGKGERIALAKLAIDHFEKTKRPLRVAIDAAIWNFQNQSAQGGKNPALRTLFFRLLKLLALPLQPIFVYDGKNKPLTKRGKTVTRYGTCIPNELSKNLVARFQFPHHTAPGEAEAECAFLQKNGIVDAVMSQDVDAIMFGSTLTLRDWSKEGTKGNKTPTHVNVLDLVKIKETSGLDPAGMILVALLSGGDYHDGVPGFGPALACSIARAGFGDEMIDLVLNDDAEGMREWRERLQYELRTNESGYFSKRHKTIDLPADFPDQTVLRYYLEPAVSKKEDLRKLEARWVQWWAKDIDVQELRQYTGITFDWMYKGGAKRFIRCFAQPLLQHRLKTRKVDGRDFSRENITERRQHFVSDGIPELRLSAIPGNVVGIDLDAEEENPEYADLDADDGAEDIEVVESTAKEVGESEGMQLSSPSKRRKRPPWDPSNVEKWWIPEALLKLGLPAVVEDWYEEQRAIRADPVKFATRKCKQPAKTSNKIDKSMKHGALKQYLPTTKSDSRGSTIDHEQETQYVISKGSSVLATDSATITPSSQDSRLEIFFQPTNSMESVPETDLVEERKLASRKKDSDRQFATKTHRRSVEDHPTGQLSENSLATTPPNDNALTTNVSPFVTQRKKRQTRRTQNQEKPPQEEDDDEVVFVGESKAPPPIASFFRSTTGRSKQSCTVEQEVSHMVATPDLSERRLLNKKLAAIPRDSLPGAWKELLVTPSQSSRVSFIDLTNS</sequence>
<name>A0ACC3A8C0_9EURO</name>
<evidence type="ECO:0000313" key="2">
    <source>
        <dbReference type="Proteomes" id="UP001172386"/>
    </source>
</evidence>